<dbReference type="InterPro" id="IPR041347">
    <property type="entry name" value="MftR_C"/>
</dbReference>
<dbReference type="Proteomes" id="UP000321062">
    <property type="component" value="Chromosome"/>
</dbReference>
<dbReference type="GO" id="GO:0003700">
    <property type="term" value="F:DNA-binding transcription factor activity"/>
    <property type="evidence" value="ECO:0007669"/>
    <property type="project" value="TreeGrafter"/>
</dbReference>
<keyword evidence="1" id="KW-0805">Transcription regulation</keyword>
<dbReference type="InterPro" id="IPR009057">
    <property type="entry name" value="Homeodomain-like_sf"/>
</dbReference>
<dbReference type="Pfam" id="PF17754">
    <property type="entry name" value="TetR_C_14"/>
    <property type="match status" value="1"/>
</dbReference>
<keyword evidence="2 4" id="KW-0238">DNA-binding</keyword>
<evidence type="ECO:0000259" key="6">
    <source>
        <dbReference type="PROSITE" id="PS50977"/>
    </source>
</evidence>
<evidence type="ECO:0000256" key="5">
    <source>
        <dbReference type="SAM" id="MobiDB-lite"/>
    </source>
</evidence>
<gene>
    <name evidence="7" type="ORF">FNA67_11365</name>
</gene>
<dbReference type="Pfam" id="PF00440">
    <property type="entry name" value="TetR_N"/>
    <property type="match status" value="1"/>
</dbReference>
<organism evidence="7 8">
    <name type="scientific">Paradevosia tibetensis</name>
    <dbReference type="NCBI Taxonomy" id="1447062"/>
    <lineage>
        <taxon>Bacteria</taxon>
        <taxon>Pseudomonadati</taxon>
        <taxon>Pseudomonadota</taxon>
        <taxon>Alphaproteobacteria</taxon>
        <taxon>Hyphomicrobiales</taxon>
        <taxon>Devosiaceae</taxon>
        <taxon>Paradevosia</taxon>
    </lineage>
</organism>
<dbReference type="Gene3D" id="1.10.357.10">
    <property type="entry name" value="Tetracycline Repressor, domain 2"/>
    <property type="match status" value="1"/>
</dbReference>
<dbReference type="PROSITE" id="PS50977">
    <property type="entry name" value="HTH_TETR_2"/>
    <property type="match status" value="1"/>
</dbReference>
<dbReference type="KEGG" id="yti:FNA67_11365"/>
<keyword evidence="8" id="KW-1185">Reference proteome</keyword>
<dbReference type="PROSITE" id="PS01081">
    <property type="entry name" value="HTH_TETR_1"/>
    <property type="match status" value="1"/>
</dbReference>
<feature type="region of interest" description="Disordered" evidence="5">
    <location>
        <begin position="1"/>
        <end position="20"/>
    </location>
</feature>
<dbReference type="AlphaFoldDB" id="A0A5B9DNN2"/>
<evidence type="ECO:0000256" key="4">
    <source>
        <dbReference type="PROSITE-ProRule" id="PRU00335"/>
    </source>
</evidence>
<dbReference type="SUPFAM" id="SSF46689">
    <property type="entry name" value="Homeodomain-like"/>
    <property type="match status" value="1"/>
</dbReference>
<dbReference type="EMBL" id="CP041690">
    <property type="protein sequence ID" value="QEE20733.1"/>
    <property type="molecule type" value="Genomic_DNA"/>
</dbReference>
<dbReference type="InterPro" id="IPR023772">
    <property type="entry name" value="DNA-bd_HTH_TetR-type_CS"/>
</dbReference>
<reference evidence="7 8" key="1">
    <citation type="journal article" date="2015" name="Int. J. Syst. Evol. Microbiol.">
        <title>Youhaiella tibetensis gen. nov., sp. nov., isolated from subsurface sediment.</title>
        <authorList>
            <person name="Wang Y.X."/>
            <person name="Huang F.Q."/>
            <person name="Nogi Y."/>
            <person name="Pang S.J."/>
            <person name="Wang P.K."/>
            <person name="Lv J."/>
        </authorList>
    </citation>
    <scope>NUCLEOTIDE SEQUENCE [LARGE SCALE GENOMIC DNA]</scope>
    <source>
        <strain evidence="8">fig4</strain>
    </source>
</reference>
<dbReference type="GO" id="GO:0000976">
    <property type="term" value="F:transcription cis-regulatory region binding"/>
    <property type="evidence" value="ECO:0007669"/>
    <property type="project" value="TreeGrafter"/>
</dbReference>
<dbReference type="Gene3D" id="1.10.10.60">
    <property type="entry name" value="Homeodomain-like"/>
    <property type="match status" value="1"/>
</dbReference>
<dbReference type="PRINTS" id="PR00455">
    <property type="entry name" value="HTHTETR"/>
</dbReference>
<evidence type="ECO:0000256" key="3">
    <source>
        <dbReference type="ARBA" id="ARBA00023163"/>
    </source>
</evidence>
<dbReference type="PANTHER" id="PTHR30055:SF234">
    <property type="entry name" value="HTH-TYPE TRANSCRIPTIONAL REGULATOR BETI"/>
    <property type="match status" value="1"/>
</dbReference>
<dbReference type="InterPro" id="IPR050109">
    <property type="entry name" value="HTH-type_TetR-like_transc_reg"/>
</dbReference>
<feature type="DNA-binding region" description="H-T-H motif" evidence="4">
    <location>
        <begin position="42"/>
        <end position="61"/>
    </location>
</feature>
<protein>
    <submittedName>
        <fullName evidence="7">TetR family transcriptional regulator</fullName>
    </submittedName>
</protein>
<proteinExistence type="predicted"/>
<keyword evidence="3" id="KW-0804">Transcription</keyword>
<evidence type="ECO:0000313" key="7">
    <source>
        <dbReference type="EMBL" id="QEE20733.1"/>
    </source>
</evidence>
<feature type="domain" description="HTH tetR-type" evidence="6">
    <location>
        <begin position="19"/>
        <end position="79"/>
    </location>
</feature>
<name>A0A5B9DNN2_9HYPH</name>
<dbReference type="InterPro" id="IPR001647">
    <property type="entry name" value="HTH_TetR"/>
</dbReference>
<sequence length="209" mass="22516">MRAVKMDERPEGLRERKKRQTRARIQQVALELFLSKGFEATTTEEIARAADVSTGTLFNYFPTKEALVADDYDPLFLGLLEDRPLDEPVLASLRQAFRAGLATVMDQDKDSMVARARLARQVPALRAAAALDHARSGEVLCTIIAQRTGGEAASLSVRVAAATIVAALEAALAAWLDGDCRGDIVEMADAALDAVERGSGALLAVRPRP</sequence>
<dbReference type="OrthoDB" id="9811084at2"/>
<evidence type="ECO:0000256" key="2">
    <source>
        <dbReference type="ARBA" id="ARBA00023125"/>
    </source>
</evidence>
<evidence type="ECO:0000256" key="1">
    <source>
        <dbReference type="ARBA" id="ARBA00023015"/>
    </source>
</evidence>
<dbReference type="PANTHER" id="PTHR30055">
    <property type="entry name" value="HTH-TYPE TRANSCRIPTIONAL REGULATOR RUTR"/>
    <property type="match status" value="1"/>
</dbReference>
<evidence type="ECO:0000313" key="8">
    <source>
        <dbReference type="Proteomes" id="UP000321062"/>
    </source>
</evidence>
<accession>A0A5B9DNN2</accession>
<feature type="compositionally biased region" description="Basic and acidic residues" evidence="5">
    <location>
        <begin position="1"/>
        <end position="14"/>
    </location>
</feature>